<organism evidence="1 2">
    <name type="scientific">Paraburkholderia sabiae</name>
    <dbReference type="NCBI Taxonomy" id="273251"/>
    <lineage>
        <taxon>Bacteria</taxon>
        <taxon>Pseudomonadati</taxon>
        <taxon>Pseudomonadota</taxon>
        <taxon>Betaproteobacteria</taxon>
        <taxon>Burkholderiales</taxon>
        <taxon>Burkholderiaceae</taxon>
        <taxon>Paraburkholderia</taxon>
    </lineage>
</organism>
<dbReference type="Proteomes" id="UP001494588">
    <property type="component" value="Unassembled WGS sequence"/>
</dbReference>
<keyword evidence="2" id="KW-1185">Reference proteome</keyword>
<evidence type="ECO:0008006" key="3">
    <source>
        <dbReference type="Google" id="ProtNLM"/>
    </source>
</evidence>
<reference evidence="1 2" key="1">
    <citation type="submission" date="2024-01" db="EMBL/GenBank/DDBJ databases">
        <title>The diversity of rhizobia nodulating Mimosa spp. in eleven states of Brazil covering several biomes is determined by host plant, location, and edaphic factors.</title>
        <authorList>
            <person name="Rouws L."/>
            <person name="Barauna A."/>
            <person name="Beukes C."/>
            <person name="De Faria S.M."/>
            <person name="Gross E."/>
            <person name="Dos Reis Junior F.B."/>
            <person name="Simon M."/>
            <person name="Maluk M."/>
            <person name="Odee D.W."/>
            <person name="Kenicer G."/>
            <person name="Young J.P.W."/>
            <person name="Reis V.M."/>
            <person name="Zilli J."/>
            <person name="James E.K."/>
        </authorList>
    </citation>
    <scope>NUCLEOTIDE SEQUENCE [LARGE SCALE GENOMIC DNA]</scope>
    <source>
        <strain evidence="1 2">JPY77</strain>
    </source>
</reference>
<dbReference type="EMBL" id="JAZHGC010000162">
    <property type="protein sequence ID" value="MEM5292648.1"/>
    <property type="molecule type" value="Genomic_DNA"/>
</dbReference>
<evidence type="ECO:0000313" key="2">
    <source>
        <dbReference type="Proteomes" id="UP001494588"/>
    </source>
</evidence>
<accession>A0ABU9QT26</accession>
<proteinExistence type="predicted"/>
<sequence>NGIATRNARLAAIHTFARFLATEGPEHLAAAQAILGIPFKRGDGQRRSNILSRTRSRRC</sequence>
<protein>
    <recommendedName>
        <fullName evidence="3">Integrase</fullName>
    </recommendedName>
</protein>
<feature type="non-terminal residue" evidence="1">
    <location>
        <position position="1"/>
    </location>
</feature>
<comment type="caution">
    <text evidence="1">The sequence shown here is derived from an EMBL/GenBank/DDBJ whole genome shotgun (WGS) entry which is preliminary data.</text>
</comment>
<gene>
    <name evidence="1" type="ORF">V4C55_44430</name>
</gene>
<name>A0ABU9QT26_9BURK</name>
<evidence type="ECO:0000313" key="1">
    <source>
        <dbReference type="EMBL" id="MEM5292648.1"/>
    </source>
</evidence>